<name>A0A2T0Q6U4_9ACTN</name>
<dbReference type="InterPro" id="IPR037185">
    <property type="entry name" value="EmrE-like"/>
</dbReference>
<comment type="caution">
    <text evidence="4">The sequence shown here is derived from an EMBL/GenBank/DDBJ whole genome shotgun (WGS) entry which is preliminary data.</text>
</comment>
<feature type="domain" description="EamA" evidence="3">
    <location>
        <begin position="145"/>
        <end position="280"/>
    </location>
</feature>
<feature type="transmembrane region" description="Helical" evidence="2">
    <location>
        <begin position="76"/>
        <end position="100"/>
    </location>
</feature>
<accession>A0A2T0Q6U4</accession>
<evidence type="ECO:0000256" key="1">
    <source>
        <dbReference type="ARBA" id="ARBA00007362"/>
    </source>
</evidence>
<protein>
    <submittedName>
        <fullName evidence="4">Putative membrane protein</fullName>
    </submittedName>
</protein>
<feature type="transmembrane region" description="Helical" evidence="2">
    <location>
        <begin position="263"/>
        <end position="280"/>
    </location>
</feature>
<organism evidence="4 5">
    <name type="scientific">Allonocardiopsis opalescens</name>
    <dbReference type="NCBI Taxonomy" id="1144618"/>
    <lineage>
        <taxon>Bacteria</taxon>
        <taxon>Bacillati</taxon>
        <taxon>Actinomycetota</taxon>
        <taxon>Actinomycetes</taxon>
        <taxon>Streptosporangiales</taxon>
        <taxon>Allonocardiopsis</taxon>
    </lineage>
</organism>
<dbReference type="SUPFAM" id="SSF103481">
    <property type="entry name" value="Multidrug resistance efflux transporter EmrE"/>
    <property type="match status" value="2"/>
</dbReference>
<feature type="domain" description="EamA" evidence="3">
    <location>
        <begin position="2"/>
        <end position="130"/>
    </location>
</feature>
<dbReference type="GO" id="GO:0016020">
    <property type="term" value="C:membrane"/>
    <property type="evidence" value="ECO:0007669"/>
    <property type="project" value="InterPro"/>
</dbReference>
<gene>
    <name evidence="4" type="ORF">CLV72_103125</name>
</gene>
<sequence length="281" mass="27752">MSVLLALGAALLYGAGDFLGGSATRRHTVWAVLLVSTPVGLAALAATALLLPGDASASALAWGALAGAAGGAGMPLLYAALAAGPMSVVAPVSALVSALLPIGYAVLGGERLAPSAYLGVALCLAAITLVGLERDAADRPARPGRGALLALVSGFGFGGFFILIQQTGDATGVWPLVAAKSAGLIVIVLSALLAAGRAVRSRAARPAVSVLAVAAGLIDALGDLLYLLAARAGLLSLAVVISSLYPAVTVLLARLVHAERLRAVQRVGLALALLGLVLVAR</sequence>
<proteinExistence type="inferred from homology"/>
<dbReference type="Pfam" id="PF00892">
    <property type="entry name" value="EamA"/>
    <property type="match status" value="2"/>
</dbReference>
<keyword evidence="2" id="KW-0472">Membrane</keyword>
<feature type="transmembrane region" description="Helical" evidence="2">
    <location>
        <begin position="144"/>
        <end position="164"/>
    </location>
</feature>
<dbReference type="AlphaFoldDB" id="A0A2T0Q6U4"/>
<keyword evidence="2" id="KW-0812">Transmembrane</keyword>
<dbReference type="InterPro" id="IPR000620">
    <property type="entry name" value="EamA_dom"/>
</dbReference>
<reference evidence="4 5" key="1">
    <citation type="submission" date="2018-03" db="EMBL/GenBank/DDBJ databases">
        <title>Genomic Encyclopedia of Archaeal and Bacterial Type Strains, Phase II (KMG-II): from individual species to whole genera.</title>
        <authorList>
            <person name="Goeker M."/>
        </authorList>
    </citation>
    <scope>NUCLEOTIDE SEQUENCE [LARGE SCALE GENOMIC DNA]</scope>
    <source>
        <strain evidence="4 5">DSM 45601</strain>
    </source>
</reference>
<dbReference type="PANTHER" id="PTHR22911">
    <property type="entry name" value="ACYL-MALONYL CONDENSING ENZYME-RELATED"/>
    <property type="match status" value="1"/>
</dbReference>
<comment type="similarity">
    <text evidence="1">Belongs to the EamA transporter family.</text>
</comment>
<dbReference type="EMBL" id="PVZC01000003">
    <property type="protein sequence ID" value="PRX99524.1"/>
    <property type="molecule type" value="Genomic_DNA"/>
</dbReference>
<keyword evidence="5" id="KW-1185">Reference proteome</keyword>
<evidence type="ECO:0000259" key="3">
    <source>
        <dbReference type="Pfam" id="PF00892"/>
    </source>
</evidence>
<dbReference type="Gene3D" id="1.10.3730.20">
    <property type="match status" value="1"/>
</dbReference>
<evidence type="ECO:0000256" key="2">
    <source>
        <dbReference type="SAM" id="Phobius"/>
    </source>
</evidence>
<keyword evidence="2" id="KW-1133">Transmembrane helix</keyword>
<feature type="transmembrane region" description="Helical" evidence="2">
    <location>
        <begin position="234"/>
        <end position="256"/>
    </location>
</feature>
<feature type="transmembrane region" description="Helical" evidence="2">
    <location>
        <begin position="207"/>
        <end position="228"/>
    </location>
</feature>
<feature type="transmembrane region" description="Helical" evidence="2">
    <location>
        <begin position="112"/>
        <end position="132"/>
    </location>
</feature>
<feature type="transmembrane region" description="Helical" evidence="2">
    <location>
        <begin position="176"/>
        <end position="195"/>
    </location>
</feature>
<evidence type="ECO:0000313" key="4">
    <source>
        <dbReference type="EMBL" id="PRX99524.1"/>
    </source>
</evidence>
<dbReference type="PANTHER" id="PTHR22911:SF137">
    <property type="entry name" value="SOLUTE CARRIER FAMILY 35 MEMBER G2-RELATED"/>
    <property type="match status" value="1"/>
</dbReference>
<dbReference type="RefSeq" id="WP_106244102.1">
    <property type="nucleotide sequence ID" value="NZ_PVZC01000003.1"/>
</dbReference>
<dbReference type="Proteomes" id="UP000237846">
    <property type="component" value="Unassembled WGS sequence"/>
</dbReference>
<evidence type="ECO:0000313" key="5">
    <source>
        <dbReference type="Proteomes" id="UP000237846"/>
    </source>
</evidence>